<keyword evidence="1" id="KW-0812">Transmembrane</keyword>
<dbReference type="Proteomes" id="UP000093053">
    <property type="component" value="Chromosome"/>
</dbReference>
<keyword evidence="1" id="KW-0472">Membrane</keyword>
<feature type="transmembrane region" description="Helical" evidence="1">
    <location>
        <begin position="234"/>
        <end position="259"/>
    </location>
</feature>
<dbReference type="RefSeq" id="WP_065916648.1">
    <property type="nucleotide sequence ID" value="NZ_CP016793.1"/>
</dbReference>
<keyword evidence="3" id="KW-1185">Reference proteome</keyword>
<feature type="transmembrane region" description="Helical" evidence="1">
    <location>
        <begin position="156"/>
        <end position="174"/>
    </location>
</feature>
<reference evidence="2 3" key="1">
    <citation type="submission" date="2016-07" db="EMBL/GenBank/DDBJ databases">
        <title>Complete genome sequence of the Lentzea guizhouensis DHS C013.</title>
        <authorList>
            <person name="Cao C."/>
        </authorList>
    </citation>
    <scope>NUCLEOTIDE SEQUENCE [LARGE SCALE GENOMIC DNA]</scope>
    <source>
        <strain evidence="2 3">DHS C013</strain>
    </source>
</reference>
<organism evidence="2 3">
    <name type="scientific">Lentzea guizhouensis</name>
    <dbReference type="NCBI Taxonomy" id="1586287"/>
    <lineage>
        <taxon>Bacteria</taxon>
        <taxon>Bacillati</taxon>
        <taxon>Actinomycetota</taxon>
        <taxon>Actinomycetes</taxon>
        <taxon>Pseudonocardiales</taxon>
        <taxon>Pseudonocardiaceae</taxon>
        <taxon>Lentzea</taxon>
    </lineage>
</organism>
<dbReference type="OrthoDB" id="3688754at2"/>
<feature type="transmembrane region" description="Helical" evidence="1">
    <location>
        <begin position="186"/>
        <end position="206"/>
    </location>
</feature>
<name>A0A1B2HKQ3_9PSEU</name>
<dbReference type="EMBL" id="CP016793">
    <property type="protein sequence ID" value="ANZ38296.1"/>
    <property type="molecule type" value="Genomic_DNA"/>
</dbReference>
<protein>
    <submittedName>
        <fullName evidence="2">Uncharacterized protein</fullName>
    </submittedName>
</protein>
<sequence length="365" mass="39338">MSVARKPEEPQSLEFTPSAVDEAAARAEVERLAEGLRHSVDEAVGHPLDNLINAWSDKWVADAEAEHATYLARVEAPLGAANTRLNELDVVRTLAARRVDETEQARSAAVATLDNDKPLLGGRPRATYLHVLALLFTAGADVAAFILVVNRMGGQTFVNAMLVVGLSVCVLYLAHTAGTLVHKKKYVLSALCLVVWLAVGLLVAWIRLITPSSVRTQGKLTLGTSQRVAENPDYAYAGAGMFLALYIGGGLAACIGAYLTHHEGRSSFVATVRANRRAADQLKQTEGTHGDARKVWQAQVAARDAAAKVLAQQVARRRALAEELKQYARVLFAQKARDPSVTDAILAQDHRPYDYTTNGSSGRPS</sequence>
<evidence type="ECO:0000256" key="1">
    <source>
        <dbReference type="SAM" id="Phobius"/>
    </source>
</evidence>
<evidence type="ECO:0000313" key="3">
    <source>
        <dbReference type="Proteomes" id="UP000093053"/>
    </source>
</evidence>
<dbReference type="STRING" id="1586287.BBK82_21740"/>
<accession>A0A1B2HKQ3</accession>
<feature type="transmembrane region" description="Helical" evidence="1">
    <location>
        <begin position="127"/>
        <end position="150"/>
    </location>
</feature>
<dbReference type="KEGG" id="led:BBK82_21740"/>
<evidence type="ECO:0000313" key="2">
    <source>
        <dbReference type="EMBL" id="ANZ38296.1"/>
    </source>
</evidence>
<keyword evidence="1" id="KW-1133">Transmembrane helix</keyword>
<gene>
    <name evidence="2" type="ORF">BBK82_21740</name>
</gene>
<dbReference type="AlphaFoldDB" id="A0A1B2HKQ3"/>
<proteinExistence type="predicted"/>